<sequence length="263" mass="28981">MSEDLRIKKLRGSGGFVIAQVTDEQQRKGNLGGPDLFLAPIGRLDVEDIKKYTCNTCDKEYEGAPKIEYENPNEEVAENLILAERGQYLCITCGSSIAEYREFKKPNELGDVGYAKPIETQTETVQEPMNDTQQESDDQYHAFDDVVEQPLDFGETDTETKPVDSFSSISGMSVFDGNAKQIGIAKQVGVDSNNQIILVISDNEGNDVSINWERIKKVGEIILLGDSQITTAGVSAQQGLRCPSCNFDNKPDSKFCESCGTKI</sequence>
<reference evidence="3 4" key="1">
    <citation type="journal article" date="2019" name="Environ. Microbiol.">
        <title>Genomics insights into ecotype formation of ammonia-oxidizing archaea in the deep ocean.</title>
        <authorList>
            <person name="Wang Y."/>
            <person name="Huang J.M."/>
            <person name="Cui G.J."/>
            <person name="Nunoura T."/>
            <person name="Takaki Y."/>
            <person name="Li W.L."/>
            <person name="Li J."/>
            <person name="Gao Z.M."/>
            <person name="Takai K."/>
            <person name="Zhang A.Q."/>
            <person name="Stepanauskas R."/>
        </authorList>
    </citation>
    <scope>NUCLEOTIDE SEQUENCE [LARGE SCALE GENOMIC DNA]</scope>
    <source>
        <strain evidence="2 4">D17</strain>
        <strain evidence="1 3">L15b</strain>
    </source>
</reference>
<evidence type="ECO:0000313" key="3">
    <source>
        <dbReference type="Proteomes" id="UP000523105"/>
    </source>
</evidence>
<evidence type="ECO:0000313" key="1">
    <source>
        <dbReference type="EMBL" id="NWJ43044.1"/>
    </source>
</evidence>
<dbReference type="InterPro" id="IPR011033">
    <property type="entry name" value="PRC_barrel-like_sf"/>
</dbReference>
<dbReference type="SUPFAM" id="SSF50346">
    <property type="entry name" value="PRC-barrel domain"/>
    <property type="match status" value="1"/>
</dbReference>
<evidence type="ECO:0000313" key="2">
    <source>
        <dbReference type="EMBL" id="NWJ67797.1"/>
    </source>
</evidence>
<dbReference type="EMBL" id="JACATA010000001">
    <property type="protein sequence ID" value="NWJ67797.1"/>
    <property type="molecule type" value="Genomic_DNA"/>
</dbReference>
<gene>
    <name evidence="2" type="ORF">HX834_00330</name>
    <name evidence="1" type="ORF">HX837_02340</name>
</gene>
<keyword evidence="4" id="KW-1185">Reference proteome</keyword>
<name>A0A7K4MX34_9ARCH</name>
<dbReference type="Proteomes" id="UP000523105">
    <property type="component" value="Unassembled WGS sequence"/>
</dbReference>
<organism evidence="2 4">
    <name type="scientific">Marine Group I thaumarchaeote</name>
    <dbReference type="NCBI Taxonomy" id="2511932"/>
    <lineage>
        <taxon>Archaea</taxon>
        <taxon>Nitrososphaerota</taxon>
        <taxon>Marine Group I</taxon>
    </lineage>
</organism>
<accession>A0A7K4MX34</accession>
<dbReference type="EMBL" id="JACASV010000009">
    <property type="protein sequence ID" value="NWJ43044.1"/>
    <property type="molecule type" value="Genomic_DNA"/>
</dbReference>
<reference evidence="2" key="2">
    <citation type="submission" date="2020-06" db="EMBL/GenBank/DDBJ databases">
        <authorList>
            <person name="Wang Y."/>
        </authorList>
    </citation>
    <scope>NUCLEOTIDE SEQUENCE</scope>
    <source>
        <strain evidence="2">D17</strain>
        <strain evidence="1">L15b</strain>
    </source>
</reference>
<comment type="caution">
    <text evidence="2">The sequence shown here is derived from an EMBL/GenBank/DDBJ whole genome shotgun (WGS) entry which is preliminary data.</text>
</comment>
<dbReference type="AlphaFoldDB" id="A0A7K4MX34"/>
<evidence type="ECO:0000313" key="4">
    <source>
        <dbReference type="Proteomes" id="UP000554454"/>
    </source>
</evidence>
<proteinExistence type="predicted"/>
<dbReference type="Proteomes" id="UP000554454">
    <property type="component" value="Unassembled WGS sequence"/>
</dbReference>
<evidence type="ECO:0008006" key="5">
    <source>
        <dbReference type="Google" id="ProtNLM"/>
    </source>
</evidence>
<protein>
    <recommendedName>
        <fullName evidence="5">Zinc-ribbon domain-containing protein</fullName>
    </recommendedName>
</protein>